<keyword evidence="8 10" id="KW-1133">Transmembrane helix</keyword>
<evidence type="ECO:0000256" key="5">
    <source>
        <dbReference type="ARBA" id="ARBA00022500"/>
    </source>
</evidence>
<dbReference type="PANTHER" id="PTHR35091:SF2">
    <property type="entry name" value="FLAGELLAR PROTEIN FLIL"/>
    <property type="match status" value="1"/>
</dbReference>
<evidence type="ECO:0000256" key="2">
    <source>
        <dbReference type="ARBA" id="ARBA00004162"/>
    </source>
</evidence>
<evidence type="ECO:0000256" key="9">
    <source>
        <dbReference type="ARBA" id="ARBA00023136"/>
    </source>
</evidence>
<gene>
    <name evidence="11" type="ORF">CHK_1959</name>
</gene>
<comment type="function">
    <text evidence="1 10">Controls the rotational direction of flagella during chemotaxis.</text>
</comment>
<organism evidence="11 12">
    <name type="scientific">Christensenella hongkongensis</name>
    <dbReference type="NCBI Taxonomy" id="270498"/>
    <lineage>
        <taxon>Bacteria</taxon>
        <taxon>Bacillati</taxon>
        <taxon>Bacillota</taxon>
        <taxon>Clostridia</taxon>
        <taxon>Christensenellales</taxon>
        <taxon>Christensenellaceae</taxon>
        <taxon>Christensenella</taxon>
    </lineage>
</organism>
<keyword evidence="9 10" id="KW-0472">Membrane</keyword>
<keyword evidence="5 10" id="KW-0145">Chemotaxis</keyword>
<evidence type="ECO:0000256" key="6">
    <source>
        <dbReference type="ARBA" id="ARBA00022692"/>
    </source>
</evidence>
<keyword evidence="11" id="KW-0966">Cell projection</keyword>
<dbReference type="PANTHER" id="PTHR35091">
    <property type="entry name" value="FLAGELLAR PROTEIN FLIL"/>
    <property type="match status" value="1"/>
</dbReference>
<dbReference type="EMBL" id="LAYJ01000105">
    <property type="protein sequence ID" value="KKI50493.1"/>
    <property type="molecule type" value="Genomic_DNA"/>
</dbReference>
<evidence type="ECO:0000256" key="1">
    <source>
        <dbReference type="ARBA" id="ARBA00002254"/>
    </source>
</evidence>
<evidence type="ECO:0000313" key="12">
    <source>
        <dbReference type="Proteomes" id="UP000034076"/>
    </source>
</evidence>
<evidence type="ECO:0000256" key="8">
    <source>
        <dbReference type="ARBA" id="ARBA00022989"/>
    </source>
</evidence>
<protein>
    <recommendedName>
        <fullName evidence="10">Flagellar protein FliL</fullName>
    </recommendedName>
</protein>
<dbReference type="Proteomes" id="UP000034076">
    <property type="component" value="Unassembled WGS sequence"/>
</dbReference>
<dbReference type="GO" id="GO:0009425">
    <property type="term" value="C:bacterial-type flagellum basal body"/>
    <property type="evidence" value="ECO:0007669"/>
    <property type="project" value="InterPro"/>
</dbReference>
<feature type="transmembrane region" description="Helical" evidence="10">
    <location>
        <begin position="5"/>
        <end position="25"/>
    </location>
</feature>
<dbReference type="OrthoDB" id="9947477at2"/>
<dbReference type="RefSeq" id="WP_046443813.1">
    <property type="nucleotide sequence ID" value="NZ_LAYJ01000105.1"/>
</dbReference>
<keyword evidence="6 10" id="KW-0812">Transmembrane</keyword>
<accession>A0A0M2NEA0</accession>
<evidence type="ECO:0000256" key="7">
    <source>
        <dbReference type="ARBA" id="ARBA00022779"/>
    </source>
</evidence>
<sequence length="141" mass="15810">MKKKIVPIIIVVIVVAAAFFVYFNFFANKDETDQGATGTNYEEIYYYVPGEYFVTNIVDSTALCKTSTSLALSGKDQTTFLETNVAVIRNEIVKVLRSHNEEDLRTPGAIDQLEQEMTAAIQAELQLTDLVQVFISDFVIQ</sequence>
<dbReference type="GO" id="GO:0005886">
    <property type="term" value="C:plasma membrane"/>
    <property type="evidence" value="ECO:0007669"/>
    <property type="project" value="UniProtKB-SubCell"/>
</dbReference>
<evidence type="ECO:0000256" key="3">
    <source>
        <dbReference type="ARBA" id="ARBA00008281"/>
    </source>
</evidence>
<name>A0A0M2NEA0_9FIRM</name>
<evidence type="ECO:0000256" key="10">
    <source>
        <dbReference type="RuleBase" id="RU364125"/>
    </source>
</evidence>
<keyword evidence="7 10" id="KW-0283">Flagellar rotation</keyword>
<comment type="similarity">
    <text evidence="3 10">Belongs to the FliL family.</text>
</comment>
<dbReference type="GO" id="GO:0006935">
    <property type="term" value="P:chemotaxis"/>
    <property type="evidence" value="ECO:0007669"/>
    <property type="project" value="UniProtKB-KW"/>
</dbReference>
<dbReference type="GO" id="GO:0071978">
    <property type="term" value="P:bacterial-type flagellum-dependent swarming motility"/>
    <property type="evidence" value="ECO:0007669"/>
    <property type="project" value="TreeGrafter"/>
</dbReference>
<keyword evidence="4 10" id="KW-1003">Cell membrane</keyword>
<keyword evidence="11" id="KW-0969">Cilium</keyword>
<dbReference type="Pfam" id="PF03748">
    <property type="entry name" value="FliL"/>
    <property type="match status" value="1"/>
</dbReference>
<keyword evidence="12" id="KW-1185">Reference proteome</keyword>
<dbReference type="InterPro" id="IPR005503">
    <property type="entry name" value="FliL"/>
</dbReference>
<reference evidence="11 12" key="1">
    <citation type="submission" date="2015-04" db="EMBL/GenBank/DDBJ databases">
        <title>Draft genome sequence of bacteremic isolate Catabacter hongkongensis type strain HKU16T.</title>
        <authorList>
            <person name="Lau S.K."/>
            <person name="Teng J.L."/>
            <person name="Huang Y."/>
            <person name="Curreem S.O."/>
            <person name="Tsui S.K."/>
            <person name="Woo P.C."/>
        </authorList>
    </citation>
    <scope>NUCLEOTIDE SEQUENCE [LARGE SCALE GENOMIC DNA]</scope>
    <source>
        <strain evidence="11 12">HKU16</strain>
    </source>
</reference>
<evidence type="ECO:0000256" key="4">
    <source>
        <dbReference type="ARBA" id="ARBA00022475"/>
    </source>
</evidence>
<comment type="caution">
    <text evidence="11">The sequence shown here is derived from an EMBL/GenBank/DDBJ whole genome shotgun (WGS) entry which is preliminary data.</text>
</comment>
<dbReference type="STRING" id="270498.CHK_1959"/>
<comment type="subcellular location">
    <subcellularLocation>
        <location evidence="2">Cell membrane</location>
        <topology evidence="2">Single-pass membrane protein</topology>
    </subcellularLocation>
</comment>
<evidence type="ECO:0000313" key="11">
    <source>
        <dbReference type="EMBL" id="KKI50493.1"/>
    </source>
</evidence>
<dbReference type="AlphaFoldDB" id="A0A0M2NEA0"/>
<keyword evidence="11" id="KW-0282">Flagellum</keyword>
<proteinExistence type="inferred from homology"/>